<evidence type="ECO:0000313" key="4">
    <source>
        <dbReference type="Proteomes" id="UP001199919"/>
    </source>
</evidence>
<feature type="domain" description="DUF6973" evidence="2">
    <location>
        <begin position="112"/>
        <end position="220"/>
    </location>
</feature>
<evidence type="ECO:0000256" key="1">
    <source>
        <dbReference type="SAM" id="SignalP"/>
    </source>
</evidence>
<dbReference type="Pfam" id="PF22322">
    <property type="entry name" value="DUF6973"/>
    <property type="match status" value="1"/>
</dbReference>
<sequence length="359" mass="39281">MKNLSCKAVLLLLFVFFSCSKKSTDDPTTLPDGPVTEAELKTVSPLPTIEQVIAAYEKITGAEPGLKNDEAALGRKLFNYFKYGKTSSLANRQLETTGITNIAQKLTPEEWKVVILNPTKSYKAYKTVVPAGKAAQDNYPCDKDAGFEDNKADAIRHAYWNVLMAKNIDNAFAEKMATAHESEAGDTYAKKMDLHNNAVGRQLVKNNPTATTEQLLQVLMQGKFVYVNEGDAITADNSTLVYFKAKRDYDGTYNGSMTNPDSEGGPWTLALNLNQCGDVIRGQFEITRPNSSRQKRRFAGKLVGDRITLNVATPYEFENPNGLTPCNDMVITLNGSAASLSGNWTSSNCSKGGEIKASK</sequence>
<dbReference type="EMBL" id="JAJPWV010000007">
    <property type="protein sequence ID" value="MCD8742521.1"/>
    <property type="molecule type" value="Genomic_DNA"/>
</dbReference>
<proteinExistence type="predicted"/>
<feature type="chain" id="PRO_5046545411" description="DUF6973 domain-containing protein" evidence="1">
    <location>
        <begin position="22"/>
        <end position="359"/>
    </location>
</feature>
<reference evidence="3 4" key="1">
    <citation type="submission" date="2021-12" db="EMBL/GenBank/DDBJ databases">
        <title>Mucilaginibacter roseus genome.</title>
        <authorList>
            <person name="Ferreira J.R."/>
            <person name="Newman J.D."/>
        </authorList>
    </citation>
    <scope>NUCLEOTIDE SEQUENCE [LARGE SCALE GENOMIC DNA]</scope>
    <source>
        <strain evidence="3 4">LMG 28454</strain>
    </source>
</reference>
<feature type="signal peptide" evidence="1">
    <location>
        <begin position="1"/>
        <end position="21"/>
    </location>
</feature>
<keyword evidence="4" id="KW-1185">Reference proteome</keyword>
<evidence type="ECO:0000259" key="2">
    <source>
        <dbReference type="Pfam" id="PF22322"/>
    </source>
</evidence>
<dbReference type="RefSeq" id="WP_232179085.1">
    <property type="nucleotide sequence ID" value="NZ_JAJPWV010000007.1"/>
</dbReference>
<dbReference type="InterPro" id="IPR054246">
    <property type="entry name" value="DUF6973"/>
</dbReference>
<protein>
    <recommendedName>
        <fullName evidence="2">DUF6973 domain-containing protein</fullName>
    </recommendedName>
</protein>
<dbReference type="PROSITE" id="PS51257">
    <property type="entry name" value="PROKAR_LIPOPROTEIN"/>
    <property type="match status" value="1"/>
</dbReference>
<gene>
    <name evidence="3" type="ORF">LT679_18065</name>
</gene>
<comment type="caution">
    <text evidence="3">The sequence shown here is derived from an EMBL/GenBank/DDBJ whole genome shotgun (WGS) entry which is preliminary data.</text>
</comment>
<organism evidence="3 4">
    <name type="scientific">Mucilaginibacter roseus</name>
    <dbReference type="NCBI Taxonomy" id="1528868"/>
    <lineage>
        <taxon>Bacteria</taxon>
        <taxon>Pseudomonadati</taxon>
        <taxon>Bacteroidota</taxon>
        <taxon>Sphingobacteriia</taxon>
        <taxon>Sphingobacteriales</taxon>
        <taxon>Sphingobacteriaceae</taxon>
        <taxon>Mucilaginibacter</taxon>
    </lineage>
</organism>
<dbReference type="Proteomes" id="UP001199919">
    <property type="component" value="Unassembled WGS sequence"/>
</dbReference>
<keyword evidence="1" id="KW-0732">Signal</keyword>
<name>A0ABS8U5Y8_9SPHI</name>
<accession>A0ABS8U5Y8</accession>
<evidence type="ECO:0000313" key="3">
    <source>
        <dbReference type="EMBL" id="MCD8742521.1"/>
    </source>
</evidence>